<evidence type="ECO:0000256" key="1">
    <source>
        <dbReference type="ARBA" id="ARBA00007870"/>
    </source>
</evidence>
<evidence type="ECO:0000256" key="3">
    <source>
        <dbReference type="ARBA" id="ARBA00023002"/>
    </source>
</evidence>
<evidence type="ECO:0000313" key="6">
    <source>
        <dbReference type="EMBL" id="KYK59829.1"/>
    </source>
</evidence>
<dbReference type="InterPro" id="IPR013752">
    <property type="entry name" value="KPA_reductase"/>
</dbReference>
<sequence length="559" mass="62741">MDELDGDYVSKLLSLPQAATSAVDADGICQRHSHAFNPLPNHSQHLGVENQTLRIHRRPHRILIVILVLMRRAGRARPSSVVKVADSSPLRLSARILHSHCRWTLDSLTTGRVARQRRRYGTVATSSGRAELREPMLADDATNTRRPWAGARPSDHAPVKSRSAPRFYVPSVLLPPEAAKSPTVHKIHILGEDERSKFIAHALSGVYDSVEMLGWRDNVSNKYRNVQRPRSGGGGGGRRATCKLEPNLALPRVFAKEADDSPIERLVVTGRGQEAAAAIRSVKNRLSEDTTICLMNDGLGVLEDVRRKIFDGSAEASPNFLLGHMSHRLVFNRTYDSVKQLRGGETKLAHGELAASARKRQAPRKIERRSNFVRTMQEAADLHSSLTSYDQWLRFKLPSVIFDSVVEPVCVLLEIPYEGLLQNRPAQRMMHNLLAEIITVVENMPEIEGSSIMQDYLRGKGIHKLMHGRIVAKRSQPSQLVRRIDHGLPTDVEYLNGYFLRRGRKLGLDLRMNVLMADMIKAKHSQAIERLNSYVPIEETSIPSDASFRYRTLPHAYDT</sequence>
<proteinExistence type="inferred from homology"/>
<keyword evidence="7" id="KW-1185">Reference proteome</keyword>
<dbReference type="EMBL" id="LAYC01000001">
    <property type="protein sequence ID" value="KYK59829.1"/>
    <property type="molecule type" value="Genomic_DNA"/>
</dbReference>
<dbReference type="RefSeq" id="XP_040659181.1">
    <property type="nucleotide sequence ID" value="XM_040798298.1"/>
</dbReference>
<dbReference type="GO" id="GO:0050661">
    <property type="term" value="F:NADP binding"/>
    <property type="evidence" value="ECO:0007669"/>
    <property type="project" value="TreeGrafter"/>
</dbReference>
<evidence type="ECO:0000313" key="7">
    <source>
        <dbReference type="Proteomes" id="UP000076580"/>
    </source>
</evidence>
<dbReference type="Pfam" id="PF02558">
    <property type="entry name" value="ApbA"/>
    <property type="match status" value="1"/>
</dbReference>
<dbReference type="Pfam" id="PF08546">
    <property type="entry name" value="ApbA_C"/>
    <property type="match status" value="1"/>
</dbReference>
<evidence type="ECO:0000259" key="4">
    <source>
        <dbReference type="Pfam" id="PF02558"/>
    </source>
</evidence>
<comment type="caution">
    <text evidence="6">The sequence shown here is derived from an EMBL/GenBank/DDBJ whole genome shotgun (WGS) entry which is preliminary data.</text>
</comment>
<dbReference type="InParanoid" id="A0A151GRU7"/>
<dbReference type="InterPro" id="IPR013332">
    <property type="entry name" value="KPR_N"/>
</dbReference>
<reference evidence="6 7" key="1">
    <citation type="journal article" date="2016" name="Sci. Rep.">
        <title>Insights into Adaptations to a Near-Obligate Nematode Endoparasitic Lifestyle from the Finished Genome of Drechmeria coniospora.</title>
        <authorList>
            <person name="Zhang L."/>
            <person name="Zhou Z."/>
            <person name="Guo Q."/>
            <person name="Fokkens L."/>
            <person name="Miskei M."/>
            <person name="Pocsi I."/>
            <person name="Zhang W."/>
            <person name="Chen M."/>
            <person name="Wang L."/>
            <person name="Sun Y."/>
            <person name="Donzelli B.G."/>
            <person name="Gibson D.M."/>
            <person name="Nelson D.R."/>
            <person name="Luo J.G."/>
            <person name="Rep M."/>
            <person name="Liu H."/>
            <person name="Yang S."/>
            <person name="Wang J."/>
            <person name="Krasnoff S.B."/>
            <person name="Xu Y."/>
            <person name="Molnar I."/>
            <person name="Lin M."/>
        </authorList>
    </citation>
    <scope>NUCLEOTIDE SEQUENCE [LARGE SCALE GENOMIC DNA]</scope>
    <source>
        <strain evidence="6 7">ARSEF 6962</strain>
    </source>
</reference>
<dbReference type="InterPro" id="IPR008927">
    <property type="entry name" value="6-PGluconate_DH-like_C_sf"/>
</dbReference>
<dbReference type="Proteomes" id="UP000076580">
    <property type="component" value="Chromosome 01"/>
</dbReference>
<protein>
    <submittedName>
        <fullName evidence="6">2-dehydropantoate 2-reductase</fullName>
    </submittedName>
</protein>
<dbReference type="GeneID" id="63713606"/>
<dbReference type="PANTHER" id="PTHR43765:SF2">
    <property type="entry name" value="2-DEHYDROPANTOATE 2-REDUCTASE"/>
    <property type="match status" value="1"/>
</dbReference>
<keyword evidence="2" id="KW-0521">NADP</keyword>
<dbReference type="GO" id="GO:0005739">
    <property type="term" value="C:mitochondrion"/>
    <property type="evidence" value="ECO:0007669"/>
    <property type="project" value="TreeGrafter"/>
</dbReference>
<comment type="similarity">
    <text evidence="1">Belongs to the ketopantoate reductase family.</text>
</comment>
<dbReference type="GO" id="GO:0008677">
    <property type="term" value="F:2-dehydropantoate 2-reductase activity"/>
    <property type="evidence" value="ECO:0007669"/>
    <property type="project" value="TreeGrafter"/>
</dbReference>
<dbReference type="STRING" id="98403.A0A151GRU7"/>
<evidence type="ECO:0000256" key="2">
    <source>
        <dbReference type="ARBA" id="ARBA00022857"/>
    </source>
</evidence>
<feature type="domain" description="Ketopantoate reductase C-terminal" evidence="5">
    <location>
        <begin position="400"/>
        <end position="523"/>
    </location>
</feature>
<keyword evidence="3" id="KW-0560">Oxidoreductase</keyword>
<organism evidence="6 7">
    <name type="scientific">Drechmeria coniospora</name>
    <name type="common">Nematophagous fungus</name>
    <name type="synonym">Meria coniospora</name>
    <dbReference type="NCBI Taxonomy" id="98403"/>
    <lineage>
        <taxon>Eukaryota</taxon>
        <taxon>Fungi</taxon>
        <taxon>Dikarya</taxon>
        <taxon>Ascomycota</taxon>
        <taxon>Pezizomycotina</taxon>
        <taxon>Sordariomycetes</taxon>
        <taxon>Hypocreomycetidae</taxon>
        <taxon>Hypocreales</taxon>
        <taxon>Ophiocordycipitaceae</taxon>
        <taxon>Drechmeria</taxon>
    </lineage>
</organism>
<accession>A0A151GRU7</accession>
<dbReference type="PANTHER" id="PTHR43765">
    <property type="entry name" value="2-DEHYDROPANTOATE 2-REDUCTASE-RELATED"/>
    <property type="match status" value="1"/>
</dbReference>
<gene>
    <name evidence="6" type="ORF">DCS_00963</name>
</gene>
<dbReference type="SUPFAM" id="SSF48179">
    <property type="entry name" value="6-phosphogluconate dehydrogenase C-terminal domain-like"/>
    <property type="match status" value="1"/>
</dbReference>
<dbReference type="AlphaFoldDB" id="A0A151GRU7"/>
<name>A0A151GRU7_DRECN</name>
<dbReference type="Gene3D" id="1.10.1040.10">
    <property type="entry name" value="N-(1-d-carboxylethyl)-l-norvaline Dehydrogenase, domain 2"/>
    <property type="match status" value="1"/>
</dbReference>
<feature type="domain" description="Ketopantoate reductase N-terminal" evidence="4">
    <location>
        <begin position="250"/>
        <end position="348"/>
    </location>
</feature>
<dbReference type="InterPro" id="IPR013328">
    <property type="entry name" value="6PGD_dom2"/>
</dbReference>
<dbReference type="InterPro" id="IPR050838">
    <property type="entry name" value="Ketopantoate_reductase"/>
</dbReference>
<evidence type="ECO:0000259" key="5">
    <source>
        <dbReference type="Pfam" id="PF08546"/>
    </source>
</evidence>